<dbReference type="AlphaFoldDB" id="A0A660LFX0"/>
<evidence type="ECO:0000313" key="2">
    <source>
        <dbReference type="Proteomes" id="UP000278962"/>
    </source>
</evidence>
<evidence type="ECO:0000313" key="1">
    <source>
        <dbReference type="EMBL" id="RKQ91814.1"/>
    </source>
</evidence>
<dbReference type="EMBL" id="RBIL01000001">
    <property type="protein sequence ID" value="RKQ91814.1"/>
    <property type="molecule type" value="Genomic_DNA"/>
</dbReference>
<name>A0A660LFX0_9ACTN</name>
<dbReference type="Pfam" id="PF20660">
    <property type="entry name" value="DUF6812"/>
    <property type="match status" value="1"/>
</dbReference>
<dbReference type="InterPro" id="IPR049210">
    <property type="entry name" value="DUF6812"/>
</dbReference>
<dbReference type="Proteomes" id="UP000278962">
    <property type="component" value="Unassembled WGS sequence"/>
</dbReference>
<organism evidence="1 2">
    <name type="scientific">Solirubrobacter pauli</name>
    <dbReference type="NCBI Taxonomy" id="166793"/>
    <lineage>
        <taxon>Bacteria</taxon>
        <taxon>Bacillati</taxon>
        <taxon>Actinomycetota</taxon>
        <taxon>Thermoleophilia</taxon>
        <taxon>Solirubrobacterales</taxon>
        <taxon>Solirubrobacteraceae</taxon>
        <taxon>Solirubrobacter</taxon>
    </lineage>
</organism>
<accession>A0A660LFX0</accession>
<gene>
    <name evidence="1" type="ORF">C8N24_1645</name>
</gene>
<proteinExistence type="predicted"/>
<dbReference type="OrthoDB" id="5244219at2"/>
<sequence>MQFRHERVRIETARHEIEGTLQLPQEGFRSRLTDFLNAQGDDFLPLTDATVTWLDGAREPERHEYLALATRHVVLVLELSPAPAPSA</sequence>
<protein>
    <submittedName>
        <fullName evidence="1">Uncharacterized protein</fullName>
    </submittedName>
</protein>
<keyword evidence="2" id="KW-1185">Reference proteome</keyword>
<dbReference type="RefSeq" id="WP_121249575.1">
    <property type="nucleotide sequence ID" value="NZ_RBIL01000001.1"/>
</dbReference>
<comment type="caution">
    <text evidence="1">The sequence shown here is derived from an EMBL/GenBank/DDBJ whole genome shotgun (WGS) entry which is preliminary data.</text>
</comment>
<reference evidence="1 2" key="1">
    <citation type="submission" date="2018-10" db="EMBL/GenBank/DDBJ databases">
        <title>Genomic Encyclopedia of Archaeal and Bacterial Type Strains, Phase II (KMG-II): from individual species to whole genera.</title>
        <authorList>
            <person name="Goeker M."/>
        </authorList>
    </citation>
    <scope>NUCLEOTIDE SEQUENCE [LARGE SCALE GENOMIC DNA]</scope>
    <source>
        <strain evidence="1 2">DSM 14954</strain>
    </source>
</reference>